<protein>
    <submittedName>
        <fullName evidence="2">von Willebrand factor type A-like protein</fullName>
    </submittedName>
</protein>
<dbReference type="Gene3D" id="3.40.50.410">
    <property type="entry name" value="von Willebrand factor, type A domain"/>
    <property type="match status" value="1"/>
</dbReference>
<proteinExistence type="predicted"/>
<evidence type="ECO:0000313" key="3">
    <source>
        <dbReference type="Proteomes" id="UP000005113"/>
    </source>
</evidence>
<feature type="domain" description="VWFA" evidence="1">
    <location>
        <begin position="46"/>
        <end position="192"/>
    </location>
</feature>
<reference evidence="3" key="1">
    <citation type="journal article" date="2012" name="Stand. Genomic Sci.">
        <title>Permanent draft genome sequence of the gliding predator Saprospira grandis strain Sa g1 (= HR1).</title>
        <authorList>
            <person name="Mavromatis K."/>
            <person name="Chertkov O."/>
            <person name="Lapidus A."/>
            <person name="Nolan M."/>
            <person name="Lucas S."/>
            <person name="Tice H."/>
            <person name="Del Rio T.G."/>
            <person name="Cheng J.F."/>
            <person name="Han C."/>
            <person name="Tapia R."/>
            <person name="Bruce D."/>
            <person name="Goodwin L.A."/>
            <person name="Pitluck S."/>
            <person name="Huntemann M."/>
            <person name="Liolios K."/>
            <person name="Pagani I."/>
            <person name="Ivanova N."/>
            <person name="Mikhailova N."/>
            <person name="Pati A."/>
            <person name="Chen A."/>
            <person name="Palaniappan K."/>
            <person name="Land M."/>
            <person name="Brambilla E.M."/>
            <person name="Rohde M."/>
            <person name="Spring S."/>
            <person name="Goker M."/>
            <person name="Detter J.C."/>
            <person name="Bristow J."/>
            <person name="Eisen J.A."/>
            <person name="Markowitz V."/>
            <person name="Hugenholtz P."/>
            <person name="Kyrpides N.C."/>
            <person name="Klenk H.P."/>
            <person name="Woyke T."/>
        </authorList>
    </citation>
    <scope>NUCLEOTIDE SEQUENCE [LARGE SCALE GENOMIC DNA]</scope>
    <source>
        <strain evidence="3">DSM 2844</strain>
    </source>
</reference>
<accession>J1I5L6</accession>
<dbReference type="Pfam" id="PF00092">
    <property type="entry name" value="VWA"/>
    <property type="match status" value="1"/>
</dbReference>
<dbReference type="Proteomes" id="UP000005113">
    <property type="component" value="Unassembled WGS sequence"/>
</dbReference>
<gene>
    <name evidence="2" type="ORF">SapgrDRAFT_2413</name>
</gene>
<dbReference type="AlphaFoldDB" id="J1I5L6"/>
<evidence type="ECO:0000313" key="2">
    <source>
        <dbReference type="EMBL" id="EJF54075.1"/>
    </source>
</evidence>
<dbReference type="InterPro" id="IPR002035">
    <property type="entry name" value="VWF_A"/>
</dbReference>
<dbReference type="CDD" id="cd00198">
    <property type="entry name" value="vWFA"/>
    <property type="match status" value="1"/>
</dbReference>
<evidence type="ECO:0000259" key="1">
    <source>
        <dbReference type="PROSITE" id="PS50234"/>
    </source>
</evidence>
<dbReference type="PROSITE" id="PS50234">
    <property type="entry name" value="VWFA"/>
    <property type="match status" value="1"/>
</dbReference>
<dbReference type="RefSeq" id="WP_002659786.1">
    <property type="nucleotide sequence ID" value="NZ_JH719942.1"/>
</dbReference>
<dbReference type="HOGENOM" id="CLU_1015225_0_0_10"/>
<dbReference type="OrthoDB" id="1437859at2"/>
<dbReference type="SUPFAM" id="SSF53300">
    <property type="entry name" value="vWA-like"/>
    <property type="match status" value="1"/>
</dbReference>
<dbReference type="InterPro" id="IPR036465">
    <property type="entry name" value="vWFA_dom_sf"/>
</dbReference>
<organism evidence="2 3">
    <name type="scientific">Saprospira grandis DSM 2844</name>
    <dbReference type="NCBI Taxonomy" id="694433"/>
    <lineage>
        <taxon>Bacteria</taxon>
        <taxon>Pseudomonadati</taxon>
        <taxon>Bacteroidota</taxon>
        <taxon>Saprospiria</taxon>
        <taxon>Saprospirales</taxon>
        <taxon>Saprospiraceae</taxon>
        <taxon>Saprospira</taxon>
    </lineage>
</organism>
<sequence>MKKEIQKSKGELKRSFGKKLNLSNLNLITLEDLTSELVLPRTFYQLVIFMLDGSNSMNGRTDDGRSKAVRIEDSIKSILSRLKKSKNKESFDLSFIIFSDDYTDVFDDGIKRLVDIDTQQCFNPIKLIQEPKDTRLANALKYAKDRSNQYIKENSDRTTQVLLLILSDGALDDYSDSLKEVNELKMNPQITVACQYLEKYIDEDSKWYSCDEATGELDYDSPWTIEEVRASEERRSNKFKRFASSDELFITTMDPALVRDHMIKSITLISKTNL</sequence>
<dbReference type="EMBL" id="JH719942">
    <property type="protein sequence ID" value="EJF54075.1"/>
    <property type="molecule type" value="Genomic_DNA"/>
</dbReference>
<name>J1I5L6_9BACT</name>